<dbReference type="InterPro" id="IPR010618">
    <property type="entry name" value="RPF"/>
</dbReference>
<dbReference type="PANTHER" id="PTHR34700">
    <property type="entry name" value="POTASSIUM BINDING PROTEIN KBP"/>
    <property type="match status" value="1"/>
</dbReference>
<dbReference type="RefSeq" id="WP_290110333.1">
    <property type="nucleotide sequence ID" value="NZ_JAUEPL010000005.1"/>
</dbReference>
<keyword evidence="3" id="KW-0732">Signal</keyword>
<dbReference type="PANTHER" id="PTHR34700:SF4">
    <property type="entry name" value="PHAGE-LIKE ELEMENT PBSX PROTEIN XKDP"/>
    <property type="match status" value="1"/>
</dbReference>
<dbReference type="SMART" id="SM00257">
    <property type="entry name" value="LysM"/>
    <property type="match status" value="1"/>
</dbReference>
<dbReference type="CDD" id="cd13925">
    <property type="entry name" value="RPF"/>
    <property type="match status" value="1"/>
</dbReference>
<keyword evidence="6" id="KW-1185">Reference proteome</keyword>
<dbReference type="SUPFAM" id="SSF54106">
    <property type="entry name" value="LysM domain"/>
    <property type="match status" value="1"/>
</dbReference>
<evidence type="ECO:0000256" key="3">
    <source>
        <dbReference type="SAM" id="SignalP"/>
    </source>
</evidence>
<organism evidence="5 6">
    <name type="scientific">Streptomyces ficellus</name>
    <dbReference type="NCBI Taxonomy" id="1977088"/>
    <lineage>
        <taxon>Bacteria</taxon>
        <taxon>Bacillati</taxon>
        <taxon>Actinomycetota</taxon>
        <taxon>Actinomycetes</taxon>
        <taxon>Kitasatosporales</taxon>
        <taxon>Streptomycetaceae</taxon>
        <taxon>Streptomyces</taxon>
    </lineage>
</organism>
<dbReference type="CDD" id="cd00118">
    <property type="entry name" value="LysM"/>
    <property type="match status" value="1"/>
</dbReference>
<dbReference type="Pfam" id="PF06737">
    <property type="entry name" value="Transglycosylas"/>
    <property type="match status" value="1"/>
</dbReference>
<dbReference type="Gene3D" id="1.10.530.10">
    <property type="match status" value="1"/>
</dbReference>
<gene>
    <name evidence="5" type="ORF">QWM81_05315</name>
</gene>
<proteinExistence type="inferred from homology"/>
<dbReference type="Pfam" id="PF01476">
    <property type="entry name" value="LysM"/>
    <property type="match status" value="1"/>
</dbReference>
<feature type="domain" description="LysM" evidence="4">
    <location>
        <begin position="138"/>
        <end position="187"/>
    </location>
</feature>
<protein>
    <submittedName>
        <fullName evidence="5">Transglycosylase family protein</fullName>
    </submittedName>
</protein>
<evidence type="ECO:0000256" key="2">
    <source>
        <dbReference type="ARBA" id="ARBA00022801"/>
    </source>
</evidence>
<dbReference type="InterPro" id="IPR018392">
    <property type="entry name" value="LysM"/>
</dbReference>
<reference evidence="5" key="1">
    <citation type="submission" date="2023-06" db="EMBL/GenBank/DDBJ databases">
        <title>WGS-Sequencing of Streptomyces ficellus isolate 21 collected from sand in Gara Djebilet Iron Mine in Algeria.</title>
        <authorList>
            <person name="Zegers G.P."/>
            <person name="Gomez A."/>
            <person name="Gueddou A."/>
            <person name="Zahara A.F."/>
            <person name="Worth M."/>
            <person name="Sevigny J.L."/>
            <person name="Tisa L."/>
        </authorList>
    </citation>
    <scope>NUCLEOTIDE SEQUENCE</scope>
    <source>
        <strain evidence="5">AS11</strain>
    </source>
</reference>
<dbReference type="Gene3D" id="3.10.350.10">
    <property type="entry name" value="LysM domain"/>
    <property type="match status" value="1"/>
</dbReference>
<evidence type="ECO:0000313" key="5">
    <source>
        <dbReference type="EMBL" id="MDN3293466.1"/>
    </source>
</evidence>
<dbReference type="InterPro" id="IPR052196">
    <property type="entry name" value="Bact_Kbp"/>
</dbReference>
<evidence type="ECO:0000256" key="1">
    <source>
        <dbReference type="ARBA" id="ARBA00010830"/>
    </source>
</evidence>
<sequence length="195" mass="21116">MPKIRFWPALLPAVVLLLTGTTGAEAHSARGVAYPPPPGPGPVSASYAAPACASDQWPWGCVAECESGGRWDLNTGNGFYGGLQFRQSTWEAYGGLKYARRADLATRKEQITVAQEVLRWQGWQAWPTCSKKYGLSGRAHTVQPGDTLTAVAKRFKVQGGWKALYKANKKVIGDDPHLIRPGMMLALPPLPKSGK</sequence>
<dbReference type="PROSITE" id="PS51782">
    <property type="entry name" value="LYSM"/>
    <property type="match status" value="1"/>
</dbReference>
<feature type="signal peptide" evidence="3">
    <location>
        <begin position="1"/>
        <end position="24"/>
    </location>
</feature>
<comment type="caution">
    <text evidence="5">The sequence shown here is derived from an EMBL/GenBank/DDBJ whole genome shotgun (WGS) entry which is preliminary data.</text>
</comment>
<dbReference type="InterPro" id="IPR036779">
    <property type="entry name" value="LysM_dom_sf"/>
</dbReference>
<feature type="chain" id="PRO_5047138490" evidence="3">
    <location>
        <begin position="25"/>
        <end position="195"/>
    </location>
</feature>
<dbReference type="EMBL" id="JAUEPL010000005">
    <property type="protein sequence ID" value="MDN3293466.1"/>
    <property type="molecule type" value="Genomic_DNA"/>
</dbReference>
<name>A0ABT7Z1V1_9ACTN</name>
<accession>A0ABT7Z1V1</accession>
<dbReference type="SUPFAM" id="SSF53955">
    <property type="entry name" value="Lysozyme-like"/>
    <property type="match status" value="1"/>
</dbReference>
<comment type="similarity">
    <text evidence="1">Belongs to the transglycosylase family. Rpf subfamily.</text>
</comment>
<evidence type="ECO:0000259" key="4">
    <source>
        <dbReference type="PROSITE" id="PS51782"/>
    </source>
</evidence>
<dbReference type="InterPro" id="IPR023346">
    <property type="entry name" value="Lysozyme-like_dom_sf"/>
</dbReference>
<dbReference type="Proteomes" id="UP001174050">
    <property type="component" value="Unassembled WGS sequence"/>
</dbReference>
<evidence type="ECO:0000313" key="6">
    <source>
        <dbReference type="Proteomes" id="UP001174050"/>
    </source>
</evidence>
<keyword evidence="2" id="KW-0378">Hydrolase</keyword>